<keyword evidence="3" id="KW-0812">Transmembrane</keyword>
<feature type="transmembrane region" description="Helical" evidence="3">
    <location>
        <begin position="149"/>
        <end position="171"/>
    </location>
</feature>
<dbReference type="Gene3D" id="1.20.1250.20">
    <property type="entry name" value="MFS general substrate transporter like domains"/>
    <property type="match status" value="1"/>
</dbReference>
<dbReference type="GO" id="GO:0016020">
    <property type="term" value="C:membrane"/>
    <property type="evidence" value="ECO:0007669"/>
    <property type="project" value="UniProtKB-SubCell"/>
</dbReference>
<gene>
    <name evidence="4" type="ORF">LTR84_005791</name>
</gene>
<dbReference type="PANTHER" id="PTHR11360:SF230">
    <property type="entry name" value="MONOCARBOXYLATE TRANSPORTER, PUTATIVE (AFU_ORTHOLOGUE AFUA_2G12790)-RELATED"/>
    <property type="match status" value="1"/>
</dbReference>
<comment type="similarity">
    <text evidence="2">Belongs to the major facilitator superfamily. Monocarboxylate porter (TC 2.A.1.13) family.</text>
</comment>
<dbReference type="GO" id="GO:0022857">
    <property type="term" value="F:transmembrane transporter activity"/>
    <property type="evidence" value="ECO:0007669"/>
    <property type="project" value="InterPro"/>
</dbReference>
<sequence>MQATSHLPGEAGEDIPPEGGLYAWLVVAGCFALLMASWGLLFSVGIFQTYFEANQLRDFSPSEIGWIPGVLVFVALTVGLQVGPLLDRYGPTYILLLGTICIASSFLVLAQCNAYWQIMLCFGFWAGLGCACLSTPAIAIIPHYFQRRVGFALGVALAGAGLGGVVFPFMIQTGFDHIGWAWTMRMLALIFGVLAALGTASVKSRLAKKMVKGVLSFRSFKDSRFTWLVVGLFCKRMTFQNCIAFVAKRLLLVLEFDFYAVLGILPTFTIAKGFSTSDSTSMMAVLNA</sequence>
<proteinExistence type="inferred from homology"/>
<dbReference type="InterPro" id="IPR011701">
    <property type="entry name" value="MFS"/>
</dbReference>
<dbReference type="AlphaFoldDB" id="A0AAV9N4J3"/>
<protein>
    <recommendedName>
        <fullName evidence="6">Major facilitator superfamily (MFS) profile domain-containing protein</fullName>
    </recommendedName>
</protein>
<evidence type="ECO:0008006" key="6">
    <source>
        <dbReference type="Google" id="ProtNLM"/>
    </source>
</evidence>
<evidence type="ECO:0000313" key="4">
    <source>
        <dbReference type="EMBL" id="KAK5048699.1"/>
    </source>
</evidence>
<feature type="transmembrane region" description="Helical" evidence="3">
    <location>
        <begin position="66"/>
        <end position="86"/>
    </location>
</feature>
<feature type="transmembrane region" description="Helical" evidence="3">
    <location>
        <begin position="122"/>
        <end position="142"/>
    </location>
</feature>
<reference evidence="4 5" key="1">
    <citation type="submission" date="2023-08" db="EMBL/GenBank/DDBJ databases">
        <title>Black Yeasts Isolated from many extreme environments.</title>
        <authorList>
            <person name="Coleine C."/>
            <person name="Stajich J.E."/>
            <person name="Selbmann L."/>
        </authorList>
    </citation>
    <scope>NUCLEOTIDE SEQUENCE [LARGE SCALE GENOMIC DNA]</scope>
    <source>
        <strain evidence="4 5">CCFEE 5792</strain>
    </source>
</reference>
<comment type="caution">
    <text evidence="4">The sequence shown here is derived from an EMBL/GenBank/DDBJ whole genome shotgun (WGS) entry which is preliminary data.</text>
</comment>
<keyword evidence="5" id="KW-1185">Reference proteome</keyword>
<dbReference type="InterPro" id="IPR036259">
    <property type="entry name" value="MFS_trans_sf"/>
</dbReference>
<name>A0AAV9N4J3_9EURO</name>
<keyword evidence="3" id="KW-0472">Membrane</keyword>
<accession>A0AAV9N4J3</accession>
<dbReference type="Pfam" id="PF07690">
    <property type="entry name" value="MFS_1"/>
    <property type="match status" value="1"/>
</dbReference>
<feature type="transmembrane region" description="Helical" evidence="3">
    <location>
        <begin position="21"/>
        <end position="46"/>
    </location>
</feature>
<feature type="transmembrane region" description="Helical" evidence="3">
    <location>
        <begin position="93"/>
        <end position="116"/>
    </location>
</feature>
<dbReference type="GeneID" id="89973965"/>
<dbReference type="RefSeq" id="XP_064704058.1">
    <property type="nucleotide sequence ID" value="XM_064849355.1"/>
</dbReference>
<organism evidence="4 5">
    <name type="scientific">Exophiala bonariae</name>
    <dbReference type="NCBI Taxonomy" id="1690606"/>
    <lineage>
        <taxon>Eukaryota</taxon>
        <taxon>Fungi</taxon>
        <taxon>Dikarya</taxon>
        <taxon>Ascomycota</taxon>
        <taxon>Pezizomycotina</taxon>
        <taxon>Eurotiomycetes</taxon>
        <taxon>Chaetothyriomycetidae</taxon>
        <taxon>Chaetothyriales</taxon>
        <taxon>Herpotrichiellaceae</taxon>
        <taxon>Exophiala</taxon>
    </lineage>
</organism>
<feature type="transmembrane region" description="Helical" evidence="3">
    <location>
        <begin position="258"/>
        <end position="275"/>
    </location>
</feature>
<dbReference type="Proteomes" id="UP001358417">
    <property type="component" value="Unassembled WGS sequence"/>
</dbReference>
<dbReference type="EMBL" id="JAVRRD010000021">
    <property type="protein sequence ID" value="KAK5048699.1"/>
    <property type="molecule type" value="Genomic_DNA"/>
</dbReference>
<evidence type="ECO:0000256" key="3">
    <source>
        <dbReference type="SAM" id="Phobius"/>
    </source>
</evidence>
<comment type="subcellular location">
    <subcellularLocation>
        <location evidence="1">Membrane</location>
        <topology evidence="1">Multi-pass membrane protein</topology>
    </subcellularLocation>
</comment>
<evidence type="ECO:0000256" key="2">
    <source>
        <dbReference type="ARBA" id="ARBA00006727"/>
    </source>
</evidence>
<keyword evidence="3" id="KW-1133">Transmembrane helix</keyword>
<dbReference type="PANTHER" id="PTHR11360">
    <property type="entry name" value="MONOCARBOXYLATE TRANSPORTER"/>
    <property type="match status" value="1"/>
</dbReference>
<evidence type="ECO:0000256" key="1">
    <source>
        <dbReference type="ARBA" id="ARBA00004141"/>
    </source>
</evidence>
<evidence type="ECO:0000313" key="5">
    <source>
        <dbReference type="Proteomes" id="UP001358417"/>
    </source>
</evidence>
<feature type="transmembrane region" description="Helical" evidence="3">
    <location>
        <begin position="183"/>
        <end position="204"/>
    </location>
</feature>
<dbReference type="InterPro" id="IPR050327">
    <property type="entry name" value="Proton-linked_MCT"/>
</dbReference>
<dbReference type="SUPFAM" id="SSF103473">
    <property type="entry name" value="MFS general substrate transporter"/>
    <property type="match status" value="1"/>
</dbReference>